<proteinExistence type="inferred from homology"/>
<dbReference type="EMBL" id="JBHLWN010000076">
    <property type="protein sequence ID" value="MFC0214621.1"/>
    <property type="molecule type" value="Genomic_DNA"/>
</dbReference>
<evidence type="ECO:0000259" key="4">
    <source>
        <dbReference type="Pfam" id="PF00370"/>
    </source>
</evidence>
<dbReference type="SUPFAM" id="SSF53067">
    <property type="entry name" value="Actin-like ATPase domain"/>
    <property type="match status" value="2"/>
</dbReference>
<dbReference type="InterPro" id="IPR018484">
    <property type="entry name" value="FGGY_N"/>
</dbReference>
<keyword evidence="2 6" id="KW-0808">Transferase</keyword>
<dbReference type="InterPro" id="IPR018485">
    <property type="entry name" value="FGGY_C"/>
</dbReference>
<name>A0ABV6DPN8_9BACL</name>
<dbReference type="InterPro" id="IPR043129">
    <property type="entry name" value="ATPase_NBD"/>
</dbReference>
<dbReference type="Proteomes" id="UP001589776">
    <property type="component" value="Unassembled WGS sequence"/>
</dbReference>
<organism evidence="6 7">
    <name type="scientific">Paenibacillus chartarius</name>
    <dbReference type="NCBI Taxonomy" id="747481"/>
    <lineage>
        <taxon>Bacteria</taxon>
        <taxon>Bacillati</taxon>
        <taxon>Bacillota</taxon>
        <taxon>Bacilli</taxon>
        <taxon>Bacillales</taxon>
        <taxon>Paenibacillaceae</taxon>
        <taxon>Paenibacillus</taxon>
    </lineage>
</organism>
<dbReference type="PANTHER" id="PTHR43095">
    <property type="entry name" value="SUGAR KINASE"/>
    <property type="match status" value="1"/>
</dbReference>
<keyword evidence="3" id="KW-0418">Kinase</keyword>
<dbReference type="CDD" id="cd07809">
    <property type="entry name" value="ASKHA_NBD_FGGY_BaXK-like"/>
    <property type="match status" value="1"/>
</dbReference>
<dbReference type="GO" id="GO:0004856">
    <property type="term" value="F:D-xylulokinase activity"/>
    <property type="evidence" value="ECO:0007669"/>
    <property type="project" value="UniProtKB-EC"/>
</dbReference>
<keyword evidence="7" id="KW-1185">Reference proteome</keyword>
<sequence length="532" mass="58048">MSMEVKQAIQNGKTVLGIELGSTRIKAVLLGEDHTPIATGSHAWENSYVNQIWTYSLDDIWKGVQDSYRQMAAEVKQRYGIPLQTIGAIGFSGMMHGYMVFNQAGEQLTAFRTWRNNITEQASKALTELFQYQIPQRWSIAHLYQAILNGEEHIARIDYLTTLAGYIHWKLTGRKVMGIGEASGMFPIDLNAKTFNATMIRQFNDAIAAQNLPWKLDHILPQVLVAGDDAGVLTEEGAKLLDVSGELQAGIPLCPPEGDAGTGMVATNSVAKRTGNVSAGTSVFAMVVLEQELSKVYTEIDLVTTPTGNLVAMAHSNNCSSDLNAWVGLFDEFAKAMGFQADANQLYGTLYNLALQGDPDCGGLLAYGYLSGEHITHFEEGRPLFVRSSDSTFNLANFMRVHLYTALGALKIGMDILLKQEAVKLDEILGHGGFFKTEGVGQRIMAAALNVPVSVMETAGEGGAWGIALLASYMINKAENETLEDYLNRNVFAEKAGKTVPPEPKDVAGFEAFMERYTKGLAIEKAAVAYFQ</sequence>
<evidence type="ECO:0000256" key="1">
    <source>
        <dbReference type="ARBA" id="ARBA00009156"/>
    </source>
</evidence>
<evidence type="ECO:0000256" key="3">
    <source>
        <dbReference type="ARBA" id="ARBA00022777"/>
    </source>
</evidence>
<dbReference type="PANTHER" id="PTHR43095:SF5">
    <property type="entry name" value="XYLULOSE KINASE"/>
    <property type="match status" value="1"/>
</dbReference>
<dbReference type="EC" id="2.7.1.17" evidence="6"/>
<dbReference type="Gene3D" id="3.30.420.40">
    <property type="match status" value="2"/>
</dbReference>
<dbReference type="Pfam" id="PF00370">
    <property type="entry name" value="FGGY_N"/>
    <property type="match status" value="1"/>
</dbReference>
<evidence type="ECO:0000313" key="6">
    <source>
        <dbReference type="EMBL" id="MFC0214621.1"/>
    </source>
</evidence>
<comment type="caution">
    <text evidence="6">The sequence shown here is derived from an EMBL/GenBank/DDBJ whole genome shotgun (WGS) entry which is preliminary data.</text>
</comment>
<evidence type="ECO:0000259" key="5">
    <source>
        <dbReference type="Pfam" id="PF02782"/>
    </source>
</evidence>
<protein>
    <submittedName>
        <fullName evidence="6">Xylulokinase</fullName>
        <ecNumber evidence="6">2.7.1.17</ecNumber>
    </submittedName>
</protein>
<feature type="domain" description="Carbohydrate kinase FGGY C-terminal" evidence="5">
    <location>
        <begin position="276"/>
        <end position="474"/>
    </location>
</feature>
<dbReference type="RefSeq" id="WP_377472013.1">
    <property type="nucleotide sequence ID" value="NZ_JBHLWN010000076.1"/>
</dbReference>
<dbReference type="InterPro" id="IPR050406">
    <property type="entry name" value="FGGY_Carb_Kinase"/>
</dbReference>
<dbReference type="Pfam" id="PF02782">
    <property type="entry name" value="FGGY_C"/>
    <property type="match status" value="1"/>
</dbReference>
<accession>A0ABV6DPN8</accession>
<evidence type="ECO:0000256" key="2">
    <source>
        <dbReference type="ARBA" id="ARBA00022679"/>
    </source>
</evidence>
<reference evidence="6 7" key="1">
    <citation type="submission" date="2024-09" db="EMBL/GenBank/DDBJ databases">
        <authorList>
            <person name="Sun Q."/>
            <person name="Mori K."/>
        </authorList>
    </citation>
    <scope>NUCLEOTIDE SEQUENCE [LARGE SCALE GENOMIC DNA]</scope>
    <source>
        <strain evidence="6 7">CCM 7759</strain>
    </source>
</reference>
<evidence type="ECO:0000313" key="7">
    <source>
        <dbReference type="Proteomes" id="UP001589776"/>
    </source>
</evidence>
<feature type="domain" description="Carbohydrate kinase FGGY N-terminal" evidence="4">
    <location>
        <begin position="15"/>
        <end position="241"/>
    </location>
</feature>
<comment type="similarity">
    <text evidence="1">Belongs to the FGGY kinase family.</text>
</comment>
<gene>
    <name evidence="6" type="ORF">ACFFK0_19640</name>
</gene>